<evidence type="ECO:0000313" key="2">
    <source>
        <dbReference type="Proteomes" id="UP000035682"/>
    </source>
</evidence>
<keyword evidence="2" id="KW-1185">Reference proteome</keyword>
<organism evidence="1">
    <name type="scientific">Strongyloides ratti</name>
    <name type="common">Parasitic roundworm</name>
    <dbReference type="NCBI Taxonomy" id="34506"/>
    <lineage>
        <taxon>Eukaryota</taxon>
        <taxon>Metazoa</taxon>
        <taxon>Ecdysozoa</taxon>
        <taxon>Nematoda</taxon>
        <taxon>Chromadorea</taxon>
        <taxon>Rhabditida</taxon>
        <taxon>Tylenchina</taxon>
        <taxon>Panagrolaimomorpha</taxon>
        <taxon>Strongyloidoidea</taxon>
        <taxon>Strongyloididae</taxon>
        <taxon>Strongyloides</taxon>
    </lineage>
</organism>
<dbReference type="WormBase" id="SRAE_1000236500">
    <property type="protein sequence ID" value="SRP04211"/>
    <property type="gene ID" value="WBGene00258980"/>
</dbReference>
<dbReference type="AlphaFoldDB" id="A0A090L9B4"/>
<sequence length="273" mass="32091">MEKVNLEKNSKSIKNDRESEQFVDVMYAVLKYCGYHIVDINKFDFYITKTKINDSTSLIGVRFCSILEQLLSMVSGVDNLRWNTISKIMTDRGFLFPVPMKNIYTTFDGDVMYQRYYVVVNKVSIFDNIFDKNKCVAHSDKCTVRELGRKFVSTYQTASNEKIYLYDGVKLKKQRFNEKKDFPKNKIYEQLVENNVRYSDIAILTKYAKHFSSYPLEEQCIKTKQKLDEMWNITETNFNHSITCIDKIKIFTKNEDICTYDNILNAINDIGGY</sequence>
<dbReference type="WBParaSite" id="SRAE_1000236500.1">
    <property type="protein sequence ID" value="SRAE_1000236500.1"/>
    <property type="gene ID" value="WBGene00258980"/>
</dbReference>
<name>A0A090L9B4_STRRB</name>
<evidence type="ECO:0000313" key="3">
    <source>
        <dbReference type="WBParaSite" id="SRAE_1000236500.1"/>
    </source>
</evidence>
<evidence type="ECO:0000313" key="4">
    <source>
        <dbReference type="WormBase" id="SRAE_1000236500"/>
    </source>
</evidence>
<proteinExistence type="predicted"/>
<dbReference type="GeneID" id="36376475"/>
<evidence type="ECO:0000313" key="1">
    <source>
        <dbReference type="EMBL" id="CEF64110.1"/>
    </source>
</evidence>
<gene>
    <name evidence="1 3 4" type="ORF">SRAE_1000236500</name>
</gene>
<dbReference type="CTD" id="36376475"/>
<reference evidence="3" key="2">
    <citation type="submission" date="2020-12" db="UniProtKB">
        <authorList>
            <consortium name="WormBaseParasite"/>
        </authorList>
    </citation>
    <scope>IDENTIFICATION</scope>
</reference>
<dbReference type="EMBL" id="LN609528">
    <property type="protein sequence ID" value="CEF64110.1"/>
    <property type="molecule type" value="Genomic_DNA"/>
</dbReference>
<dbReference type="RefSeq" id="XP_024503311.1">
    <property type="nucleotide sequence ID" value="XM_024649433.1"/>
</dbReference>
<reference evidence="1 2" key="1">
    <citation type="submission" date="2014-09" db="EMBL/GenBank/DDBJ databases">
        <authorList>
            <person name="Martin A.A."/>
        </authorList>
    </citation>
    <scope>NUCLEOTIDE SEQUENCE</scope>
    <source>
        <strain evidence="2">ED321</strain>
        <strain evidence="1">ED321 Heterogonic</strain>
    </source>
</reference>
<accession>A0A090L9B4</accession>
<dbReference type="Proteomes" id="UP000035682">
    <property type="component" value="Unplaced"/>
</dbReference>
<protein>
    <submittedName>
        <fullName evidence="1 3">Uncharacterized protein</fullName>
    </submittedName>
</protein>